<gene>
    <name evidence="1" type="ORF">ALQ94_00524</name>
</gene>
<accession>A0A3M2WIW7</accession>
<comment type="caution">
    <text evidence="1">The sequence shown here is derived from an EMBL/GenBank/DDBJ whole genome shotgun (WGS) entry which is preliminary data.</text>
</comment>
<evidence type="ECO:0000313" key="2">
    <source>
        <dbReference type="Proteomes" id="UP000277952"/>
    </source>
</evidence>
<dbReference type="InterPro" id="IPR023214">
    <property type="entry name" value="HAD_sf"/>
</dbReference>
<dbReference type="InterPro" id="IPR036412">
    <property type="entry name" value="HAD-like_sf"/>
</dbReference>
<dbReference type="Proteomes" id="UP000277952">
    <property type="component" value="Unassembled WGS sequence"/>
</dbReference>
<dbReference type="EMBL" id="RBNS01000218">
    <property type="protein sequence ID" value="RML51487.1"/>
    <property type="molecule type" value="Genomic_DNA"/>
</dbReference>
<protein>
    <recommendedName>
        <fullName evidence="3">Phosphoribosyltransferase</fullName>
    </recommendedName>
</protein>
<dbReference type="SUPFAM" id="SSF56784">
    <property type="entry name" value="HAD-like"/>
    <property type="match status" value="1"/>
</dbReference>
<dbReference type="CDD" id="cd06223">
    <property type="entry name" value="PRTases_typeI"/>
    <property type="match status" value="1"/>
</dbReference>
<evidence type="ECO:0008006" key="3">
    <source>
        <dbReference type="Google" id="ProtNLM"/>
    </source>
</evidence>
<dbReference type="AlphaFoldDB" id="A0A3M2WIW7"/>
<dbReference type="RefSeq" id="WP_005740035.1">
    <property type="nucleotide sequence ID" value="NZ_RBNS01000218.1"/>
</dbReference>
<dbReference type="Gene3D" id="3.40.50.1000">
    <property type="entry name" value="HAD superfamily/HAD-like"/>
    <property type="match status" value="1"/>
</dbReference>
<organism evidence="1 2">
    <name type="scientific">Pseudomonas amygdali pv. morsprunorum</name>
    <dbReference type="NCBI Taxonomy" id="129138"/>
    <lineage>
        <taxon>Bacteria</taxon>
        <taxon>Pseudomonadati</taxon>
        <taxon>Pseudomonadota</taxon>
        <taxon>Gammaproteobacteria</taxon>
        <taxon>Pseudomonadales</taxon>
        <taxon>Pseudomonadaceae</taxon>
        <taxon>Pseudomonas</taxon>
        <taxon>Pseudomonas amygdali</taxon>
    </lineage>
</organism>
<name>A0A3M2WIW7_PSEA0</name>
<evidence type="ECO:0000313" key="1">
    <source>
        <dbReference type="EMBL" id="RML51487.1"/>
    </source>
</evidence>
<dbReference type="InterPro" id="IPR029057">
    <property type="entry name" value="PRTase-like"/>
</dbReference>
<proteinExistence type="predicted"/>
<dbReference type="SUPFAM" id="SSF53271">
    <property type="entry name" value="PRTase-like"/>
    <property type="match status" value="1"/>
</dbReference>
<dbReference type="Gene3D" id="3.40.50.2020">
    <property type="match status" value="1"/>
</dbReference>
<sequence>MLILTTSPAAITRNGQPAPDVVQGLIRIAAKGNRVGVISNHQKPEWFDREFAGSLVVFVAAEARQKGEVIKNIAKKFNVKTHDILVLAASADDLQMAKNGKAVLVAAGWSTDPQIIKFGQKIDSVPELEQLTVLMNGWNGKWWFDGKANNYTVHALVDLSTLHKGVTQQQFAQKLKLTVKNGGARLAALLAVTARSMLINNVGEAADLLWGVYPSSGNTTGADEVLTEFTHRLRTVTSRVQFAKVGVPLFIRHAASVKRSANPGGDRIDPTSQIATIHLNPFYKGKIAGRNVIVIDDCTTYGVSFGVAAAFLRKAGANSVHGVALGKFGNQLSHYDISINSDPFQPVAADGYTTGNITRFPGNTDNTAQQVLQALIP</sequence>
<dbReference type="InterPro" id="IPR000836">
    <property type="entry name" value="PRTase_dom"/>
</dbReference>
<reference evidence="1 2" key="1">
    <citation type="submission" date="2018-08" db="EMBL/GenBank/DDBJ databases">
        <title>Recombination of ecologically and evolutionarily significant loci maintains genetic cohesion in the Pseudomonas syringae species complex.</title>
        <authorList>
            <person name="Dillon M."/>
            <person name="Thakur S."/>
            <person name="Almeida R.N.D."/>
            <person name="Weir B.S."/>
            <person name="Guttman D.S."/>
        </authorList>
    </citation>
    <scope>NUCLEOTIDE SEQUENCE [LARGE SCALE GENOMIC DNA]</scope>
    <source>
        <strain evidence="1 2">19322</strain>
    </source>
</reference>